<organism evidence="4 5">
    <name type="scientific">Cellulosimicrobium cellulans</name>
    <name type="common">Arthrobacter luteus</name>
    <dbReference type="NCBI Taxonomy" id="1710"/>
    <lineage>
        <taxon>Bacteria</taxon>
        <taxon>Bacillati</taxon>
        <taxon>Actinomycetota</taxon>
        <taxon>Actinomycetes</taxon>
        <taxon>Micrococcales</taxon>
        <taxon>Promicromonosporaceae</taxon>
        <taxon>Cellulosimicrobium</taxon>
    </lineage>
</organism>
<evidence type="ECO:0000313" key="4">
    <source>
        <dbReference type="EMBL" id="ARU50916.1"/>
    </source>
</evidence>
<dbReference type="InterPro" id="IPR001647">
    <property type="entry name" value="HTH_TetR"/>
</dbReference>
<gene>
    <name evidence="4" type="ORF">CBR64_04845</name>
</gene>
<accession>A0A1Y0HTT0</accession>
<dbReference type="AlphaFoldDB" id="A0A1Y0HTT0"/>
<dbReference type="Gene3D" id="1.10.357.10">
    <property type="entry name" value="Tetracycline Repressor, domain 2"/>
    <property type="match status" value="1"/>
</dbReference>
<dbReference type="KEGG" id="cceu:CBR64_04845"/>
<dbReference type="SUPFAM" id="SSF46689">
    <property type="entry name" value="Homeodomain-like"/>
    <property type="match status" value="1"/>
</dbReference>
<evidence type="ECO:0000256" key="1">
    <source>
        <dbReference type="ARBA" id="ARBA00023125"/>
    </source>
</evidence>
<evidence type="ECO:0000256" key="2">
    <source>
        <dbReference type="PROSITE-ProRule" id="PRU00335"/>
    </source>
</evidence>
<dbReference type="PROSITE" id="PS50977">
    <property type="entry name" value="HTH_TETR_2"/>
    <property type="match status" value="1"/>
</dbReference>
<sequence length="281" mass="30147">MTDMSTPDQSATRSARATLHEWVAAIPTQERGRGPDGAPGVPDPRTWVAALALEGTWLGLYQDAYALTEAEWEALVGDVSRYADVRPPASAVVFHDVDLDEDPFRDDERPLVDAVLRVALEEGVENVTLAAVARRCDRSESTLLAMFGDAETLVDDVALEVLQSGFDDLSPLRLDPSRAAVAASVAALDDSRKASALLRLYALGGVARDDVPEGQHEVHALVLRAWREEGAPSSLVLAALACDGWRAGELQRALLFPPALPGAVVRELARLVDDAGHSSNR</sequence>
<protein>
    <recommendedName>
        <fullName evidence="3">HTH tetR-type domain-containing protein</fullName>
    </recommendedName>
</protein>
<dbReference type="Proteomes" id="UP000196228">
    <property type="component" value="Chromosome"/>
</dbReference>
<evidence type="ECO:0000259" key="3">
    <source>
        <dbReference type="PROSITE" id="PS50977"/>
    </source>
</evidence>
<name>A0A1Y0HTT0_CELCE</name>
<proteinExistence type="predicted"/>
<dbReference type="EMBL" id="CP021383">
    <property type="protein sequence ID" value="ARU50916.1"/>
    <property type="molecule type" value="Genomic_DNA"/>
</dbReference>
<dbReference type="InterPro" id="IPR009057">
    <property type="entry name" value="Homeodomain-like_sf"/>
</dbReference>
<feature type="DNA-binding region" description="H-T-H motif" evidence="2">
    <location>
        <begin position="128"/>
        <end position="147"/>
    </location>
</feature>
<keyword evidence="1 2" id="KW-0238">DNA-binding</keyword>
<reference evidence="4 5" key="1">
    <citation type="submission" date="2017-05" db="EMBL/GenBank/DDBJ databases">
        <authorList>
            <person name="Song R."/>
            <person name="Chenine A.L."/>
            <person name="Ruprecht R.M."/>
        </authorList>
    </citation>
    <scope>NUCLEOTIDE SEQUENCE [LARGE SCALE GENOMIC DNA]</scope>
    <source>
        <strain evidence="4 5">PSBB019</strain>
    </source>
</reference>
<dbReference type="GO" id="GO:0003677">
    <property type="term" value="F:DNA binding"/>
    <property type="evidence" value="ECO:0007669"/>
    <property type="project" value="UniProtKB-UniRule"/>
</dbReference>
<evidence type="ECO:0000313" key="5">
    <source>
        <dbReference type="Proteomes" id="UP000196228"/>
    </source>
</evidence>
<feature type="domain" description="HTH tetR-type" evidence="3">
    <location>
        <begin position="105"/>
        <end position="165"/>
    </location>
</feature>